<dbReference type="Pfam" id="PF03652">
    <property type="entry name" value="RuvX"/>
    <property type="match status" value="1"/>
</dbReference>
<dbReference type="EMBL" id="CAEZYM010000005">
    <property type="protein sequence ID" value="CAB4722909.1"/>
    <property type="molecule type" value="Genomic_DNA"/>
</dbReference>
<dbReference type="EMBL" id="CAFABH010000021">
    <property type="protein sequence ID" value="CAB4831743.1"/>
    <property type="molecule type" value="Genomic_DNA"/>
</dbReference>
<dbReference type="SUPFAM" id="SSF53098">
    <property type="entry name" value="Ribonuclease H-like"/>
    <property type="match status" value="1"/>
</dbReference>
<evidence type="ECO:0000256" key="3">
    <source>
        <dbReference type="ARBA" id="ARBA00022722"/>
    </source>
</evidence>
<dbReference type="GO" id="GO:0005829">
    <property type="term" value="C:cytosol"/>
    <property type="evidence" value="ECO:0007669"/>
    <property type="project" value="TreeGrafter"/>
</dbReference>
<dbReference type="EMBL" id="CAFBLD010000007">
    <property type="protein sequence ID" value="CAB4872237.1"/>
    <property type="molecule type" value="Genomic_DNA"/>
</dbReference>
<evidence type="ECO:0000313" key="12">
    <source>
        <dbReference type="EMBL" id="CAB4948950.1"/>
    </source>
</evidence>
<reference evidence="11" key="1">
    <citation type="submission" date="2020-05" db="EMBL/GenBank/DDBJ databases">
        <authorList>
            <person name="Chiriac C."/>
            <person name="Salcher M."/>
            <person name="Ghai R."/>
            <person name="Kavagutti S V."/>
        </authorList>
    </citation>
    <scope>NUCLEOTIDE SEQUENCE</scope>
</reference>
<dbReference type="EMBL" id="CAESAE010000010">
    <property type="protein sequence ID" value="CAB4344526.1"/>
    <property type="molecule type" value="Genomic_DNA"/>
</dbReference>
<dbReference type="GO" id="GO:0000967">
    <property type="term" value="P:rRNA 5'-end processing"/>
    <property type="evidence" value="ECO:0007669"/>
    <property type="project" value="TreeGrafter"/>
</dbReference>
<evidence type="ECO:0000313" key="11">
    <source>
        <dbReference type="EMBL" id="CAB4872237.1"/>
    </source>
</evidence>
<evidence type="ECO:0000313" key="7">
    <source>
        <dbReference type="EMBL" id="CAB4697932.1"/>
    </source>
</evidence>
<dbReference type="CDD" id="cd16964">
    <property type="entry name" value="YqgF"/>
    <property type="match status" value="1"/>
</dbReference>
<dbReference type="NCBIfam" id="TIGR00250">
    <property type="entry name" value="RNAse_H_YqgF"/>
    <property type="match status" value="1"/>
</dbReference>
<keyword evidence="1" id="KW-0963">Cytoplasm</keyword>
<sequence>MSLARKGRRIGCDYGDVRIGLAISDVDGILASPFATLLTNSPDLWPQFQSIVEEYSPIEIYVGRPIHLAGHDSDSTRKAADFAQQISERFEVKVSMVDERLSTVSAQRQLKESGVSSRNSKEFIDQAAAVAILELALETEKALQGSNLGK</sequence>
<evidence type="ECO:0000313" key="9">
    <source>
        <dbReference type="EMBL" id="CAB4783160.1"/>
    </source>
</evidence>
<evidence type="ECO:0000259" key="5">
    <source>
        <dbReference type="SMART" id="SM00732"/>
    </source>
</evidence>
<keyword evidence="4" id="KW-0378">Hydrolase</keyword>
<dbReference type="InterPro" id="IPR037027">
    <property type="entry name" value="YqgF/RNaseH-like_dom_sf"/>
</dbReference>
<keyword evidence="2" id="KW-0690">Ribosome biogenesis</keyword>
<evidence type="ECO:0000256" key="2">
    <source>
        <dbReference type="ARBA" id="ARBA00022517"/>
    </source>
</evidence>
<dbReference type="SMART" id="SM00732">
    <property type="entry name" value="YqgFc"/>
    <property type="match status" value="1"/>
</dbReference>
<dbReference type="InterPro" id="IPR006641">
    <property type="entry name" value="YqgF/RNaseH-like_dom"/>
</dbReference>
<dbReference type="PANTHER" id="PTHR33317:SF4">
    <property type="entry name" value="POLYNUCLEOTIDYL TRANSFERASE, RIBONUCLEASE H-LIKE SUPERFAMILY PROTEIN"/>
    <property type="match status" value="1"/>
</dbReference>
<dbReference type="EMBL" id="CAEZZW010000005">
    <property type="protein sequence ID" value="CAB4783160.1"/>
    <property type="molecule type" value="Genomic_DNA"/>
</dbReference>
<evidence type="ECO:0000313" key="6">
    <source>
        <dbReference type="EMBL" id="CAB4344526.1"/>
    </source>
</evidence>
<protein>
    <submittedName>
        <fullName evidence="11">Unannotated protein</fullName>
    </submittedName>
</protein>
<keyword evidence="3" id="KW-0540">Nuclease</keyword>
<name>A0A6J7DNR1_9ZZZZ</name>
<gene>
    <name evidence="7" type="ORF">UFOPK2510_01124</name>
    <name evidence="8" type="ORF">UFOPK2718_00642</name>
    <name evidence="9" type="ORF">UFOPK2936_01082</name>
    <name evidence="10" type="ORF">UFOPK3174_01179</name>
    <name evidence="11" type="ORF">UFOPK3328_01129</name>
    <name evidence="12" type="ORF">UFOPK3779_01063</name>
    <name evidence="13" type="ORF">UFOPK3913_01062</name>
    <name evidence="6" type="ORF">UFOPK4107_01408</name>
</gene>
<feature type="domain" description="YqgF/RNase H-like" evidence="5">
    <location>
        <begin position="7"/>
        <end position="106"/>
    </location>
</feature>
<dbReference type="Gene3D" id="3.30.420.140">
    <property type="entry name" value="YqgF/RNase H-like domain"/>
    <property type="match status" value="1"/>
</dbReference>
<dbReference type="GO" id="GO:0016787">
    <property type="term" value="F:hydrolase activity"/>
    <property type="evidence" value="ECO:0007669"/>
    <property type="project" value="UniProtKB-KW"/>
</dbReference>
<organism evidence="11">
    <name type="scientific">freshwater metagenome</name>
    <dbReference type="NCBI Taxonomy" id="449393"/>
    <lineage>
        <taxon>unclassified sequences</taxon>
        <taxon>metagenomes</taxon>
        <taxon>ecological metagenomes</taxon>
    </lineage>
</organism>
<dbReference type="InterPro" id="IPR012337">
    <property type="entry name" value="RNaseH-like_sf"/>
</dbReference>
<evidence type="ECO:0000313" key="10">
    <source>
        <dbReference type="EMBL" id="CAB4831743.1"/>
    </source>
</evidence>
<dbReference type="GO" id="GO:0004518">
    <property type="term" value="F:nuclease activity"/>
    <property type="evidence" value="ECO:0007669"/>
    <property type="project" value="UniProtKB-KW"/>
</dbReference>
<evidence type="ECO:0000313" key="8">
    <source>
        <dbReference type="EMBL" id="CAB4722909.1"/>
    </source>
</evidence>
<evidence type="ECO:0000256" key="1">
    <source>
        <dbReference type="ARBA" id="ARBA00022490"/>
    </source>
</evidence>
<dbReference type="PANTHER" id="PTHR33317">
    <property type="entry name" value="POLYNUCLEOTIDYL TRANSFERASE, RIBONUCLEASE H-LIKE SUPERFAMILY PROTEIN"/>
    <property type="match status" value="1"/>
</dbReference>
<proteinExistence type="inferred from homology"/>
<dbReference type="EMBL" id="CAFBNH010000006">
    <property type="protein sequence ID" value="CAB4948950.1"/>
    <property type="molecule type" value="Genomic_DNA"/>
</dbReference>
<evidence type="ECO:0000256" key="4">
    <source>
        <dbReference type="ARBA" id="ARBA00022801"/>
    </source>
</evidence>
<dbReference type="EMBL" id="CAFBOC010000011">
    <property type="protein sequence ID" value="CAB4979932.1"/>
    <property type="molecule type" value="Genomic_DNA"/>
</dbReference>
<dbReference type="InterPro" id="IPR005227">
    <property type="entry name" value="YqgF"/>
</dbReference>
<dbReference type="AlphaFoldDB" id="A0A6J7DNR1"/>
<dbReference type="EMBL" id="CAEZXO010000006">
    <property type="protein sequence ID" value="CAB4697932.1"/>
    <property type="molecule type" value="Genomic_DNA"/>
</dbReference>
<evidence type="ECO:0000313" key="13">
    <source>
        <dbReference type="EMBL" id="CAB4979932.1"/>
    </source>
</evidence>
<dbReference type="HAMAP" id="MF_00651">
    <property type="entry name" value="Nuclease_YqgF"/>
    <property type="match status" value="1"/>
</dbReference>
<accession>A0A6J7DNR1</accession>